<dbReference type="EMBL" id="WMBA01000059">
    <property type="protein sequence ID" value="MTD58045.1"/>
    <property type="molecule type" value="Genomic_DNA"/>
</dbReference>
<dbReference type="RefSeq" id="WP_154760149.1">
    <property type="nucleotide sequence ID" value="NZ_WMBA01000059.1"/>
</dbReference>
<dbReference type="PANTHER" id="PTHR43546">
    <property type="entry name" value="UPF0173 METAL-DEPENDENT HYDROLASE MJ1163-RELATED"/>
    <property type="match status" value="1"/>
</dbReference>
<keyword evidence="2" id="KW-0378">Hydrolase</keyword>
<dbReference type="Gene3D" id="3.60.15.10">
    <property type="entry name" value="Ribonuclease Z/Hydroxyacylglutathione hydrolase-like"/>
    <property type="match status" value="1"/>
</dbReference>
<evidence type="ECO:0000313" key="3">
    <source>
        <dbReference type="Proteomes" id="UP000440096"/>
    </source>
</evidence>
<dbReference type="Proteomes" id="UP000440096">
    <property type="component" value="Unassembled WGS sequence"/>
</dbReference>
<dbReference type="OrthoDB" id="3190691at2"/>
<name>A0A6N7YY71_9PSEU</name>
<dbReference type="InterPro" id="IPR050114">
    <property type="entry name" value="UPF0173_UPF0282_UlaG_hydrolase"/>
</dbReference>
<accession>A0A6N7YY71</accession>
<reference evidence="2 3" key="1">
    <citation type="submission" date="2019-11" db="EMBL/GenBank/DDBJ databases">
        <title>Draft genome of Amycolatopsis RM579.</title>
        <authorList>
            <person name="Duangmal K."/>
            <person name="Mingma R."/>
        </authorList>
    </citation>
    <scope>NUCLEOTIDE SEQUENCE [LARGE SCALE GENOMIC DNA]</scope>
    <source>
        <strain evidence="2 3">RM579</strain>
    </source>
</reference>
<dbReference type="SUPFAM" id="SSF56281">
    <property type="entry name" value="Metallo-hydrolase/oxidoreductase"/>
    <property type="match status" value="1"/>
</dbReference>
<dbReference type="Pfam" id="PF13483">
    <property type="entry name" value="Lactamase_B_3"/>
    <property type="match status" value="1"/>
</dbReference>
<evidence type="ECO:0000313" key="2">
    <source>
        <dbReference type="EMBL" id="MTD58045.1"/>
    </source>
</evidence>
<feature type="domain" description="Metallo-beta-lactamase" evidence="1">
    <location>
        <begin position="7"/>
        <end position="176"/>
    </location>
</feature>
<dbReference type="GO" id="GO:0016787">
    <property type="term" value="F:hydrolase activity"/>
    <property type="evidence" value="ECO:0007669"/>
    <property type="project" value="UniProtKB-KW"/>
</dbReference>
<organism evidence="2 3">
    <name type="scientific">Amycolatopsis pithecellobii</name>
    <dbReference type="NCBI Taxonomy" id="664692"/>
    <lineage>
        <taxon>Bacteria</taxon>
        <taxon>Bacillati</taxon>
        <taxon>Actinomycetota</taxon>
        <taxon>Actinomycetes</taxon>
        <taxon>Pseudonocardiales</taxon>
        <taxon>Pseudonocardiaceae</taxon>
        <taxon>Amycolatopsis</taxon>
    </lineage>
</organism>
<dbReference type="PANTHER" id="PTHR43546:SF3">
    <property type="entry name" value="UPF0173 METAL-DEPENDENT HYDROLASE MJ1163"/>
    <property type="match status" value="1"/>
</dbReference>
<dbReference type="InterPro" id="IPR036866">
    <property type="entry name" value="RibonucZ/Hydroxyglut_hydro"/>
</dbReference>
<proteinExistence type="predicted"/>
<dbReference type="AlphaFoldDB" id="A0A6N7YY71"/>
<protein>
    <submittedName>
        <fullName evidence="2">MBL fold metallo-hydrolase</fullName>
    </submittedName>
</protein>
<comment type="caution">
    <text evidence="2">The sequence shown here is derived from an EMBL/GenBank/DDBJ whole genome shotgun (WGS) entry which is preliminary data.</text>
</comment>
<keyword evidence="3" id="KW-1185">Reference proteome</keyword>
<dbReference type="SMART" id="SM00849">
    <property type="entry name" value="Lactamase_B"/>
    <property type="match status" value="1"/>
</dbReference>
<dbReference type="InterPro" id="IPR001279">
    <property type="entry name" value="Metallo-B-lactamas"/>
</dbReference>
<evidence type="ECO:0000259" key="1">
    <source>
        <dbReference type="SMART" id="SM00849"/>
    </source>
</evidence>
<gene>
    <name evidence="2" type="ORF">GKO32_29300</name>
</gene>
<sequence length="211" mass="22466">MKIVHFGHSCVLLQTDGARILIDPGAFSAGFESERELSAVFITHQHFDHIDADKLPALLEANADAKLIVDPGTEETVAKLGVEFQIIQPGDALEIGGTAVNAVGGQHAVIHRDIPVIPNVGLIFGHGAFYHPGDAFHVPEQKIDVLGLPTGAPWLKAGEAVDFLRAVGPRLAVPIHEAVLVNPAMHYGLFTNLAPEGTEVRVAPRGKAVRL</sequence>